<evidence type="ECO:0000256" key="2">
    <source>
        <dbReference type="ARBA" id="ARBA00008337"/>
    </source>
</evidence>
<evidence type="ECO:0000256" key="7">
    <source>
        <dbReference type="SAM" id="MobiDB-lite"/>
    </source>
</evidence>
<feature type="transmembrane region" description="Helical" evidence="8">
    <location>
        <begin position="68"/>
        <end position="87"/>
    </location>
</feature>
<keyword evidence="3 6" id="KW-0812">Transmembrane</keyword>
<dbReference type="GO" id="GO:0016125">
    <property type="term" value="P:sterol metabolic process"/>
    <property type="evidence" value="ECO:0007669"/>
    <property type="project" value="InterPro"/>
</dbReference>
<evidence type="ECO:0000256" key="6">
    <source>
        <dbReference type="PROSITE-ProRule" id="PRU01087"/>
    </source>
</evidence>
<dbReference type="GO" id="GO:0047750">
    <property type="term" value="F:cholestenol delta-isomerase activity"/>
    <property type="evidence" value="ECO:0007669"/>
    <property type="project" value="InterPro"/>
</dbReference>
<evidence type="ECO:0000256" key="8">
    <source>
        <dbReference type="SAM" id="Phobius"/>
    </source>
</evidence>
<feature type="domain" description="EXPERA" evidence="9">
    <location>
        <begin position="99"/>
        <end position="279"/>
    </location>
</feature>
<dbReference type="PROSITE" id="PS51751">
    <property type="entry name" value="EXPERA"/>
    <property type="match status" value="1"/>
</dbReference>
<dbReference type="AlphaFoldDB" id="A0A319EV73"/>
<feature type="transmembrane region" description="Helical" evidence="8">
    <location>
        <begin position="257"/>
        <end position="280"/>
    </location>
</feature>
<protein>
    <submittedName>
        <fullName evidence="10">EBP-domain-containing protein</fullName>
    </submittedName>
</protein>
<dbReference type="VEuPathDB" id="FungiDB:BO71DRAFT_398167"/>
<dbReference type="InterPro" id="IPR007905">
    <property type="entry name" value="EBP"/>
</dbReference>
<evidence type="ECO:0000256" key="1">
    <source>
        <dbReference type="ARBA" id="ARBA00004141"/>
    </source>
</evidence>
<keyword evidence="4 6" id="KW-1133">Transmembrane helix</keyword>
<dbReference type="GO" id="GO:0005783">
    <property type="term" value="C:endoplasmic reticulum"/>
    <property type="evidence" value="ECO:0007669"/>
    <property type="project" value="TreeGrafter"/>
</dbReference>
<evidence type="ECO:0000256" key="4">
    <source>
        <dbReference type="ARBA" id="ARBA00022989"/>
    </source>
</evidence>
<dbReference type="PANTHER" id="PTHR14207">
    <property type="entry name" value="STEROL ISOMERASE"/>
    <property type="match status" value="1"/>
</dbReference>
<name>A0A319EV73_9EURO</name>
<evidence type="ECO:0000313" key="11">
    <source>
        <dbReference type="Proteomes" id="UP000247810"/>
    </source>
</evidence>
<organism evidence="10 11">
    <name type="scientific">Aspergillus ellipticus CBS 707.79</name>
    <dbReference type="NCBI Taxonomy" id="1448320"/>
    <lineage>
        <taxon>Eukaryota</taxon>
        <taxon>Fungi</taxon>
        <taxon>Dikarya</taxon>
        <taxon>Ascomycota</taxon>
        <taxon>Pezizomycotina</taxon>
        <taxon>Eurotiomycetes</taxon>
        <taxon>Eurotiomycetidae</taxon>
        <taxon>Eurotiales</taxon>
        <taxon>Aspergillaceae</taxon>
        <taxon>Aspergillus</taxon>
        <taxon>Aspergillus subgen. Circumdati</taxon>
    </lineage>
</organism>
<dbReference type="InterPro" id="IPR033118">
    <property type="entry name" value="EXPERA"/>
</dbReference>
<gene>
    <name evidence="10" type="ORF">BO71DRAFT_398167</name>
</gene>
<dbReference type="GO" id="GO:0016020">
    <property type="term" value="C:membrane"/>
    <property type="evidence" value="ECO:0007669"/>
    <property type="project" value="UniProtKB-SubCell"/>
</dbReference>
<comment type="similarity">
    <text evidence="2">Belongs to the EBP family.</text>
</comment>
<feature type="region of interest" description="Disordered" evidence="7">
    <location>
        <begin position="291"/>
        <end position="310"/>
    </location>
</feature>
<feature type="transmembrane region" description="Helical" evidence="8">
    <location>
        <begin position="180"/>
        <end position="202"/>
    </location>
</feature>
<dbReference type="Proteomes" id="UP000247810">
    <property type="component" value="Unassembled WGS sequence"/>
</dbReference>
<keyword evidence="5 6" id="KW-0472">Membrane</keyword>
<evidence type="ECO:0000259" key="9">
    <source>
        <dbReference type="PROSITE" id="PS51751"/>
    </source>
</evidence>
<dbReference type="STRING" id="1448320.A0A319EV73"/>
<dbReference type="EMBL" id="KZ825856">
    <property type="protein sequence ID" value="PYH95252.1"/>
    <property type="molecule type" value="Genomic_DNA"/>
</dbReference>
<dbReference type="OrthoDB" id="5415655at2759"/>
<accession>A0A319EV73</accession>
<comment type="subcellular location">
    <subcellularLocation>
        <location evidence="1">Membrane</location>
        <topology evidence="1">Multi-pass membrane protein</topology>
    </subcellularLocation>
</comment>
<keyword evidence="11" id="KW-1185">Reference proteome</keyword>
<evidence type="ECO:0000256" key="3">
    <source>
        <dbReference type="ARBA" id="ARBA00022692"/>
    </source>
</evidence>
<evidence type="ECO:0000313" key="10">
    <source>
        <dbReference type="EMBL" id="PYH95252.1"/>
    </source>
</evidence>
<evidence type="ECO:0000256" key="5">
    <source>
        <dbReference type="ARBA" id="ARBA00023136"/>
    </source>
</evidence>
<feature type="transmembrane region" description="Helical" evidence="8">
    <location>
        <begin position="222"/>
        <end position="242"/>
    </location>
</feature>
<dbReference type="PANTHER" id="PTHR14207:SF1">
    <property type="entry name" value="EMOPAMIL-BINDING PROTEIN-LIKE"/>
    <property type="match status" value="1"/>
</dbReference>
<dbReference type="Pfam" id="PF05241">
    <property type="entry name" value="EBP"/>
    <property type="match status" value="1"/>
</dbReference>
<sequence length="310" mass="35061">MAFKDSLESIWAASNVHYYNALQSLKALAGVNTTTTTTESLAKLESQIGWPDLPEQPIMVTSNFKLDLPAFLCITFALSLIPIAYFLGDRIITGRFNQRNRYLFMWHAYDALTHLTIEASFLYHCFFSYTSISPSHNRGPIFLKQKDRAYGATYSRGPFARLWQEYAKADHRWGGADSTIISIELLTVLLGGPAAVYICWLIYKVTITPIPPSTRGLLRGRLWMLSVVLATAELYGGFMTFVPEWLTGSPALNTSSVVYWFLYLFFFNFTWVLFPAWVLWQAYKEIKASFSRSETGGGSSSGSPHNKKSR</sequence>
<proteinExistence type="inferred from homology"/>
<reference evidence="10 11" key="1">
    <citation type="submission" date="2018-02" db="EMBL/GenBank/DDBJ databases">
        <title>The genomes of Aspergillus section Nigri reveals drivers in fungal speciation.</title>
        <authorList>
            <consortium name="DOE Joint Genome Institute"/>
            <person name="Vesth T.C."/>
            <person name="Nybo J."/>
            <person name="Theobald S."/>
            <person name="Brandl J."/>
            <person name="Frisvad J.C."/>
            <person name="Nielsen K.F."/>
            <person name="Lyhne E.K."/>
            <person name="Kogle M.E."/>
            <person name="Kuo A."/>
            <person name="Riley R."/>
            <person name="Clum A."/>
            <person name="Nolan M."/>
            <person name="Lipzen A."/>
            <person name="Salamov A."/>
            <person name="Henrissat B."/>
            <person name="Wiebenga A."/>
            <person name="De vries R.P."/>
            <person name="Grigoriev I.V."/>
            <person name="Mortensen U.H."/>
            <person name="Andersen M.R."/>
            <person name="Baker S.E."/>
        </authorList>
    </citation>
    <scope>NUCLEOTIDE SEQUENCE [LARGE SCALE GENOMIC DNA]</scope>
    <source>
        <strain evidence="10 11">CBS 707.79</strain>
    </source>
</reference>
<feature type="transmembrane region" description="Helical" evidence="8">
    <location>
        <begin position="108"/>
        <end position="129"/>
    </location>
</feature>